<feature type="compositionally biased region" description="Pro residues" evidence="1">
    <location>
        <begin position="212"/>
        <end position="227"/>
    </location>
</feature>
<keyword evidence="2" id="KW-1133">Transmembrane helix</keyword>
<feature type="region of interest" description="Disordered" evidence="1">
    <location>
        <begin position="121"/>
        <end position="233"/>
    </location>
</feature>
<feature type="transmembrane region" description="Helical" evidence="2">
    <location>
        <begin position="56"/>
        <end position="81"/>
    </location>
</feature>
<evidence type="ECO:0000313" key="4">
    <source>
        <dbReference type="Proteomes" id="UP000440578"/>
    </source>
</evidence>
<feature type="transmembrane region" description="Helical" evidence="2">
    <location>
        <begin position="16"/>
        <end position="36"/>
    </location>
</feature>
<comment type="caution">
    <text evidence="3">The sequence shown here is derived from an EMBL/GenBank/DDBJ whole genome shotgun (WGS) entry which is preliminary data.</text>
</comment>
<organism evidence="3 4">
    <name type="scientific">Amphibalanus amphitrite</name>
    <name type="common">Striped barnacle</name>
    <name type="synonym">Balanus amphitrite</name>
    <dbReference type="NCBI Taxonomy" id="1232801"/>
    <lineage>
        <taxon>Eukaryota</taxon>
        <taxon>Metazoa</taxon>
        <taxon>Ecdysozoa</taxon>
        <taxon>Arthropoda</taxon>
        <taxon>Crustacea</taxon>
        <taxon>Multicrustacea</taxon>
        <taxon>Cirripedia</taxon>
        <taxon>Thoracica</taxon>
        <taxon>Thoracicalcarea</taxon>
        <taxon>Balanomorpha</taxon>
        <taxon>Balanoidea</taxon>
        <taxon>Balanidae</taxon>
        <taxon>Amphibalaninae</taxon>
        <taxon>Amphibalanus</taxon>
    </lineage>
</organism>
<sequence length="260" mass="28725">MADDNVKRFIVPKSNLSPLLLVGLLHYVAVRVYLFFAPLITRTWRVYLQTLRALTLPYQCCCTVMLFTMFWPFLLLAAWFYTCIRLWEYYGFPIRAVPAVEPLMGPLDVRENPPVRRTAVPARPAAAAPGTSASTSVAVGGARRRTTARAPTRASTSSQSSTGVSQADPGEGPSGLQAEGAAAAPPAEGEPGWHGSEAARRFRERTPDGWFGPPPPEEGGPEPPYVPYDPNFVDPTDYLPAEELAKYKIYKRRTPYRRVP</sequence>
<feature type="compositionally biased region" description="Basic and acidic residues" evidence="1">
    <location>
        <begin position="197"/>
        <end position="207"/>
    </location>
</feature>
<proteinExistence type="predicted"/>
<evidence type="ECO:0000313" key="3">
    <source>
        <dbReference type="EMBL" id="KAF0306251.1"/>
    </source>
</evidence>
<evidence type="ECO:0000256" key="1">
    <source>
        <dbReference type="SAM" id="MobiDB-lite"/>
    </source>
</evidence>
<keyword evidence="2" id="KW-0472">Membrane</keyword>
<gene>
    <name evidence="3" type="ORF">FJT64_022176</name>
</gene>
<dbReference type="AlphaFoldDB" id="A0A6A4WVW7"/>
<accession>A0A6A4WVW7</accession>
<keyword evidence="2" id="KW-0812">Transmembrane</keyword>
<protein>
    <submittedName>
        <fullName evidence="3">Uncharacterized protein</fullName>
    </submittedName>
</protein>
<feature type="compositionally biased region" description="Low complexity" evidence="1">
    <location>
        <begin position="121"/>
        <end position="141"/>
    </location>
</feature>
<dbReference type="EMBL" id="VIIS01000678">
    <property type="protein sequence ID" value="KAF0306251.1"/>
    <property type="molecule type" value="Genomic_DNA"/>
</dbReference>
<name>A0A6A4WVW7_AMPAM</name>
<dbReference type="Proteomes" id="UP000440578">
    <property type="component" value="Unassembled WGS sequence"/>
</dbReference>
<feature type="compositionally biased region" description="Low complexity" evidence="1">
    <location>
        <begin position="178"/>
        <end position="190"/>
    </location>
</feature>
<reference evidence="3 4" key="1">
    <citation type="submission" date="2019-07" db="EMBL/GenBank/DDBJ databases">
        <title>Draft genome assembly of a fouling barnacle, Amphibalanus amphitrite (Darwin, 1854): The first reference genome for Thecostraca.</title>
        <authorList>
            <person name="Kim W."/>
        </authorList>
    </citation>
    <scope>NUCLEOTIDE SEQUENCE [LARGE SCALE GENOMIC DNA]</scope>
    <source>
        <strain evidence="3">SNU_AA5</strain>
        <tissue evidence="3">Soma without cirri and trophi</tissue>
    </source>
</reference>
<feature type="compositionally biased region" description="Low complexity" evidence="1">
    <location>
        <begin position="148"/>
        <end position="167"/>
    </location>
</feature>
<keyword evidence="4" id="KW-1185">Reference proteome</keyword>
<evidence type="ECO:0000256" key="2">
    <source>
        <dbReference type="SAM" id="Phobius"/>
    </source>
</evidence>